<dbReference type="SUPFAM" id="SSF51445">
    <property type="entry name" value="(Trans)glycosidases"/>
    <property type="match status" value="1"/>
</dbReference>
<evidence type="ECO:0000313" key="7">
    <source>
        <dbReference type="Proteomes" id="UP000642125"/>
    </source>
</evidence>
<feature type="domain" description="GH84" evidence="5">
    <location>
        <begin position="23"/>
        <end position="302"/>
    </location>
</feature>
<name>A0A919P7N9_9CELL</name>
<evidence type="ECO:0000256" key="3">
    <source>
        <dbReference type="PROSITE-ProRule" id="PRU01353"/>
    </source>
</evidence>
<sequence>MPRRGSPHAPARPAAARPPGGRLSAGVVEGFYGPPWRHDERLALLAAAPALGLDTYLYAPKDDPWHRERWREPYPDAELARLGELAARAAAAGVAFVWSVAPGLSMRYSDDEEHAALAAKAAQVRAAGAHDVWLLFDDVPYDLPHPEDVARYGPGQAGSGRAHGEAAARFAAALVPLGLDGPLTVCPTDYAGCGRSPYRDALAAALPADARVLWTGRDIVVGEVTREDVRAAAAAFRRRLVLWDNFPVNDFDRTRLFLGPLTGRPAAVDDLPLDGVVANAMVEALPSRLPLATVGAWARDPAGYDPARAAADAVDAVAGDRAALVRPLVRACAGWPPDAPRDDGLTGALVAAATGDAGALAEVEGRMRELAACAAAGRATAGAGGPDALVAALRPWLVAAGHAGAAGLAACALLRGTGDPGAARAALDAVETDFPDVLRADVARFVRAALAASGAGTGPDAAAGTGHRAVLLTGARPSEGDRATAGWLRLRGLDVRVASAWPPPGHVPVDLVVLTPDAPAAAAGALASADVPVLAWGRLVTLGVATTSGVLLDRDRVALAGGGEVVVHRGAGRLTWCDPVPGARVLGRAPEPEPRPVLVAVPAGTPLTTGAPAPAPRAVAFLTDDGAARWLLTDAGRSLLDDALAALLPPRPLAVPAP</sequence>
<dbReference type="EMBL" id="BONO01000007">
    <property type="protein sequence ID" value="GIG35879.1"/>
    <property type="molecule type" value="Genomic_DNA"/>
</dbReference>
<dbReference type="PANTHER" id="PTHR13170">
    <property type="entry name" value="O-GLCNACASE"/>
    <property type="match status" value="1"/>
</dbReference>
<dbReference type="PANTHER" id="PTHR13170:SF16">
    <property type="entry name" value="PROTEIN O-GLCNACASE"/>
    <property type="match status" value="1"/>
</dbReference>
<reference evidence="6" key="1">
    <citation type="submission" date="2021-01" db="EMBL/GenBank/DDBJ databases">
        <title>Whole genome shotgun sequence of Cellulomonas pakistanensis NBRC 110800.</title>
        <authorList>
            <person name="Komaki H."/>
            <person name="Tamura T."/>
        </authorList>
    </citation>
    <scope>NUCLEOTIDE SEQUENCE</scope>
    <source>
        <strain evidence="6">NBRC 110800</strain>
    </source>
</reference>
<keyword evidence="1 3" id="KW-0378">Hydrolase</keyword>
<comment type="caution">
    <text evidence="6">The sequence shown here is derived from an EMBL/GenBank/DDBJ whole genome shotgun (WGS) entry which is preliminary data.</text>
</comment>
<dbReference type="GO" id="GO:0015929">
    <property type="term" value="F:hexosaminidase activity"/>
    <property type="evidence" value="ECO:0007669"/>
    <property type="project" value="UniProtKB-ARBA"/>
</dbReference>
<keyword evidence="7" id="KW-1185">Reference proteome</keyword>
<feature type="compositionally biased region" description="Low complexity" evidence="4">
    <location>
        <begin position="7"/>
        <end position="21"/>
    </location>
</feature>
<keyword evidence="2 3" id="KW-0326">Glycosidase</keyword>
<comment type="similarity">
    <text evidence="3">Belongs to the glycosyl hydrolase 84 family.</text>
</comment>
<gene>
    <name evidence="6" type="ORF">Cpa01nite_12600</name>
</gene>
<evidence type="ECO:0000256" key="1">
    <source>
        <dbReference type="ARBA" id="ARBA00022801"/>
    </source>
</evidence>
<dbReference type="RefSeq" id="WP_203667910.1">
    <property type="nucleotide sequence ID" value="NZ_BONO01000007.1"/>
</dbReference>
<proteinExistence type="inferred from homology"/>
<dbReference type="AlphaFoldDB" id="A0A919P7N9"/>
<evidence type="ECO:0000256" key="2">
    <source>
        <dbReference type="ARBA" id="ARBA00023295"/>
    </source>
</evidence>
<protein>
    <recommendedName>
        <fullName evidence="5">GH84 domain-containing protein</fullName>
    </recommendedName>
</protein>
<evidence type="ECO:0000259" key="5">
    <source>
        <dbReference type="PROSITE" id="PS52009"/>
    </source>
</evidence>
<dbReference type="Gene3D" id="3.20.20.80">
    <property type="entry name" value="Glycosidases"/>
    <property type="match status" value="1"/>
</dbReference>
<dbReference type="InterPro" id="IPR017853">
    <property type="entry name" value="GH"/>
</dbReference>
<evidence type="ECO:0000256" key="4">
    <source>
        <dbReference type="SAM" id="MobiDB-lite"/>
    </source>
</evidence>
<dbReference type="InterPro" id="IPR051822">
    <property type="entry name" value="Glycosyl_Hydrolase_84"/>
</dbReference>
<feature type="region of interest" description="Disordered" evidence="4">
    <location>
        <begin position="1"/>
        <end position="21"/>
    </location>
</feature>
<dbReference type="Proteomes" id="UP000642125">
    <property type="component" value="Unassembled WGS sequence"/>
</dbReference>
<dbReference type="Pfam" id="PF07555">
    <property type="entry name" value="NAGidase"/>
    <property type="match status" value="1"/>
</dbReference>
<organism evidence="6 7">
    <name type="scientific">Cellulomonas pakistanensis</name>
    <dbReference type="NCBI Taxonomy" id="992287"/>
    <lineage>
        <taxon>Bacteria</taxon>
        <taxon>Bacillati</taxon>
        <taxon>Actinomycetota</taxon>
        <taxon>Actinomycetes</taxon>
        <taxon>Micrococcales</taxon>
        <taxon>Cellulomonadaceae</taxon>
        <taxon>Cellulomonas</taxon>
    </lineage>
</organism>
<dbReference type="PROSITE" id="PS52009">
    <property type="entry name" value="GH84"/>
    <property type="match status" value="1"/>
</dbReference>
<accession>A0A919P7N9</accession>
<dbReference type="InterPro" id="IPR011496">
    <property type="entry name" value="O-GlcNAcase_cat"/>
</dbReference>
<dbReference type="GO" id="GO:1901135">
    <property type="term" value="P:carbohydrate derivative metabolic process"/>
    <property type="evidence" value="ECO:0007669"/>
    <property type="project" value="UniProtKB-ARBA"/>
</dbReference>
<evidence type="ECO:0000313" key="6">
    <source>
        <dbReference type="EMBL" id="GIG35879.1"/>
    </source>
</evidence>
<feature type="active site" description="Proton donor" evidence="3">
    <location>
        <position position="138"/>
    </location>
</feature>